<evidence type="ECO:0000256" key="5">
    <source>
        <dbReference type="ARBA" id="ARBA00022989"/>
    </source>
</evidence>
<evidence type="ECO:0000256" key="2">
    <source>
        <dbReference type="ARBA" id="ARBA00005811"/>
    </source>
</evidence>
<keyword evidence="5 8" id="KW-1133">Transmembrane helix</keyword>
<evidence type="ECO:0000313" key="10">
    <source>
        <dbReference type="Proteomes" id="UP001464891"/>
    </source>
</evidence>
<evidence type="ECO:0000256" key="1">
    <source>
        <dbReference type="ARBA" id="ARBA00004162"/>
    </source>
</evidence>
<gene>
    <name evidence="9" type="ORF">NC998_24100</name>
</gene>
<dbReference type="EMBL" id="JAMPKM010000022">
    <property type="protein sequence ID" value="MEP0820188.1"/>
    <property type="molecule type" value="Genomic_DNA"/>
</dbReference>
<comment type="similarity">
    <text evidence="2 7">Belongs to the ExbD/TolR family.</text>
</comment>
<comment type="subcellular location">
    <subcellularLocation>
        <location evidence="1">Cell membrane</location>
        <topology evidence="1">Single-pass membrane protein</topology>
    </subcellularLocation>
    <subcellularLocation>
        <location evidence="7">Cell membrane</location>
        <topology evidence="7">Single-pass type II membrane protein</topology>
    </subcellularLocation>
</comment>
<feature type="transmembrane region" description="Helical" evidence="8">
    <location>
        <begin position="20"/>
        <end position="38"/>
    </location>
</feature>
<dbReference type="Proteomes" id="UP001464891">
    <property type="component" value="Unassembled WGS sequence"/>
</dbReference>
<proteinExistence type="inferred from homology"/>
<dbReference type="Gene3D" id="3.30.420.270">
    <property type="match status" value="1"/>
</dbReference>
<organism evidence="9 10">
    <name type="scientific">Trichocoleus desertorum GB2-A4</name>
    <dbReference type="NCBI Taxonomy" id="2933944"/>
    <lineage>
        <taxon>Bacteria</taxon>
        <taxon>Bacillati</taxon>
        <taxon>Cyanobacteriota</taxon>
        <taxon>Cyanophyceae</taxon>
        <taxon>Leptolyngbyales</taxon>
        <taxon>Trichocoleusaceae</taxon>
        <taxon>Trichocoleus</taxon>
    </lineage>
</organism>
<name>A0ABV0JEJ4_9CYAN</name>
<protein>
    <submittedName>
        <fullName evidence="9">Biopolymer transporter ExbD</fullName>
    </submittedName>
</protein>
<evidence type="ECO:0000313" key="9">
    <source>
        <dbReference type="EMBL" id="MEP0820188.1"/>
    </source>
</evidence>
<evidence type="ECO:0000256" key="4">
    <source>
        <dbReference type="ARBA" id="ARBA00022692"/>
    </source>
</evidence>
<keyword evidence="4 7" id="KW-0812">Transmembrane</keyword>
<keyword evidence="7" id="KW-0653">Protein transport</keyword>
<dbReference type="Pfam" id="PF02472">
    <property type="entry name" value="ExbD"/>
    <property type="match status" value="1"/>
</dbReference>
<evidence type="ECO:0000256" key="8">
    <source>
        <dbReference type="SAM" id="Phobius"/>
    </source>
</evidence>
<evidence type="ECO:0000256" key="6">
    <source>
        <dbReference type="ARBA" id="ARBA00023136"/>
    </source>
</evidence>
<keyword evidence="6 8" id="KW-0472">Membrane</keyword>
<dbReference type="PANTHER" id="PTHR30558:SF3">
    <property type="entry name" value="BIOPOLYMER TRANSPORT PROTEIN EXBD-RELATED"/>
    <property type="match status" value="1"/>
</dbReference>
<reference evidence="9 10" key="1">
    <citation type="submission" date="2022-04" db="EMBL/GenBank/DDBJ databases">
        <title>Positive selection, recombination, and allopatry shape intraspecific diversity of widespread and dominant cyanobacteria.</title>
        <authorList>
            <person name="Wei J."/>
            <person name="Shu W."/>
            <person name="Hu C."/>
        </authorList>
    </citation>
    <scope>NUCLEOTIDE SEQUENCE [LARGE SCALE GENOMIC DNA]</scope>
    <source>
        <strain evidence="9 10">GB2-A4</strain>
    </source>
</reference>
<keyword evidence="3" id="KW-1003">Cell membrane</keyword>
<accession>A0ABV0JEJ4</accession>
<evidence type="ECO:0000256" key="7">
    <source>
        <dbReference type="RuleBase" id="RU003879"/>
    </source>
</evidence>
<comment type="caution">
    <text evidence="9">The sequence shown here is derived from an EMBL/GenBank/DDBJ whole genome shotgun (WGS) entry which is preliminary data.</text>
</comment>
<dbReference type="PANTHER" id="PTHR30558">
    <property type="entry name" value="EXBD MEMBRANE COMPONENT OF PMF-DRIVEN MACROMOLECULE IMPORT SYSTEM"/>
    <property type="match status" value="1"/>
</dbReference>
<keyword evidence="7" id="KW-0813">Transport</keyword>
<sequence length="137" mass="15115">MRFKSRQNRAEMPELNLLPMMDVIMTVLTFFIIVSMTLTNQKTVNITLPSANTSTELQNTPDPLVVGLNRQGQVLLADQPTNEAALAQQMQAYLVQNPKGAVILKADSKLPYEQVVKLLATMRDVGGDRVSLAVDES</sequence>
<evidence type="ECO:0000256" key="3">
    <source>
        <dbReference type="ARBA" id="ARBA00022475"/>
    </source>
</evidence>
<dbReference type="RefSeq" id="WP_190435342.1">
    <property type="nucleotide sequence ID" value="NZ_JAMPKM010000022.1"/>
</dbReference>
<keyword evidence="10" id="KW-1185">Reference proteome</keyword>
<dbReference type="InterPro" id="IPR003400">
    <property type="entry name" value="ExbD"/>
</dbReference>